<keyword evidence="4 5" id="KW-0408">Iron</keyword>
<name>A0A2I2GNW6_9EURO</name>
<accession>A0A2I2GNW6</accession>
<keyword evidence="3" id="KW-0560">Oxidoreductase</keyword>
<feature type="binding site" evidence="5">
    <location>
        <position position="542"/>
    </location>
    <ligand>
        <name>Fe cation</name>
        <dbReference type="ChEBI" id="CHEBI:24875"/>
        <note>catalytic</note>
    </ligand>
</feature>
<evidence type="ECO:0000256" key="4">
    <source>
        <dbReference type="ARBA" id="ARBA00023004"/>
    </source>
</evidence>
<comment type="caution">
    <text evidence="6">The sequence shown here is derived from an EMBL/GenBank/DDBJ whole genome shotgun (WGS) entry which is preliminary data.</text>
</comment>
<feature type="binding site" evidence="5">
    <location>
        <position position="274"/>
    </location>
    <ligand>
        <name>Fe cation</name>
        <dbReference type="ChEBI" id="CHEBI:24875"/>
        <note>catalytic</note>
    </ligand>
</feature>
<evidence type="ECO:0000313" key="7">
    <source>
        <dbReference type="Proteomes" id="UP000234275"/>
    </source>
</evidence>
<dbReference type="GO" id="GO:0010436">
    <property type="term" value="F:carotenoid dioxygenase activity"/>
    <property type="evidence" value="ECO:0007669"/>
    <property type="project" value="TreeGrafter"/>
</dbReference>
<dbReference type="STRING" id="1392250.A0A2I2GNW6"/>
<organism evidence="6 7">
    <name type="scientific">Aspergillus steynii IBT 23096</name>
    <dbReference type="NCBI Taxonomy" id="1392250"/>
    <lineage>
        <taxon>Eukaryota</taxon>
        <taxon>Fungi</taxon>
        <taxon>Dikarya</taxon>
        <taxon>Ascomycota</taxon>
        <taxon>Pezizomycotina</taxon>
        <taxon>Eurotiomycetes</taxon>
        <taxon>Eurotiomycetidae</taxon>
        <taxon>Eurotiales</taxon>
        <taxon>Aspergillaceae</taxon>
        <taxon>Aspergillus</taxon>
        <taxon>Aspergillus subgen. Circumdati</taxon>
    </lineage>
</organism>
<dbReference type="EMBL" id="MSFO01000001">
    <property type="protein sequence ID" value="PLB54566.1"/>
    <property type="molecule type" value="Genomic_DNA"/>
</dbReference>
<gene>
    <name evidence="6" type="ORF">P170DRAFT_452306</name>
</gene>
<dbReference type="Proteomes" id="UP000234275">
    <property type="component" value="Unassembled WGS sequence"/>
</dbReference>
<evidence type="ECO:0000256" key="2">
    <source>
        <dbReference type="ARBA" id="ARBA00022723"/>
    </source>
</evidence>
<keyword evidence="2 5" id="KW-0479">Metal-binding</keyword>
<keyword evidence="6" id="KW-0223">Dioxygenase</keyword>
<dbReference type="GO" id="GO:0046872">
    <property type="term" value="F:metal ion binding"/>
    <property type="evidence" value="ECO:0007669"/>
    <property type="project" value="UniProtKB-KW"/>
</dbReference>
<reference evidence="6 7" key="1">
    <citation type="submission" date="2016-12" db="EMBL/GenBank/DDBJ databases">
        <title>The genomes of Aspergillus section Nigri reveals drivers in fungal speciation.</title>
        <authorList>
            <consortium name="DOE Joint Genome Institute"/>
            <person name="Vesth T.C."/>
            <person name="Nybo J."/>
            <person name="Theobald S."/>
            <person name="Brandl J."/>
            <person name="Frisvad J.C."/>
            <person name="Nielsen K.F."/>
            <person name="Lyhne E.K."/>
            <person name="Kogle M.E."/>
            <person name="Kuo A."/>
            <person name="Riley R."/>
            <person name="Clum A."/>
            <person name="Nolan M."/>
            <person name="Lipzen A."/>
            <person name="Salamov A."/>
            <person name="Henrissat B."/>
            <person name="Wiebenga A."/>
            <person name="De Vries R.P."/>
            <person name="Grigoriev I.V."/>
            <person name="Mortensen U.H."/>
            <person name="Andersen M.R."/>
            <person name="Baker S.E."/>
        </authorList>
    </citation>
    <scope>NUCLEOTIDE SEQUENCE [LARGE SCALE GENOMIC DNA]</scope>
    <source>
        <strain evidence="6 7">IBT 23096</strain>
    </source>
</reference>
<evidence type="ECO:0000256" key="3">
    <source>
        <dbReference type="ARBA" id="ARBA00023002"/>
    </source>
</evidence>
<sequence length="556" mass="61759">MTPSLVDTGLQEHFNDWPNEIGFDANHEERTPVELHVSGCFPAYTAGILYRTGPGRSSVDTDQGDTFTVSHWFDGFSQTHRFQILVEDGHSNSARVLFNSRFSTDHLIEEVRRSGSMEKLSFAQNQDPCKTIFQKAQTTYEPSDPSMQNIGVTLSVNMPGLDGPYTQPNGEVRGRWTGSSDIRTLYAKTDSTSFKRLDPVTLEPIGLVSQKSLHPDLDGYFSASHARSDPVTGDMFNFNLTVGQTSTYRIFRVSASTGKTTILATFSGVPAYIHSLLLTENYALFCVWNSHISPVKVKHSFVDAILPYDTSKPATWYVVDRQGDKGLVATYESRAFFCFHTVNAWEESSPTDSSKNDIVADLITYDNLDFIHQVLYENIVSTSPKAKERVLSTQDRDRGAITRFRFPLILSTPSSQIHSATVEWNACRELSPDLPIVNPTCVTRKHRYSYMIVNRGKSTFFDGIVKFDAETKQTLLWSHHAQSPGEPIFVADPDGSSEDDGVLLSVVLNGRTGKSYLLCLDAHDLSEVGRADVNGPVAFGFHGQHVPAHGVPTGDY</sequence>
<dbReference type="RefSeq" id="XP_024709868.1">
    <property type="nucleotide sequence ID" value="XM_024851254.1"/>
</dbReference>
<dbReference type="Pfam" id="PF03055">
    <property type="entry name" value="RPE65"/>
    <property type="match status" value="1"/>
</dbReference>
<keyword evidence="7" id="KW-1185">Reference proteome</keyword>
<dbReference type="PANTHER" id="PTHR10543">
    <property type="entry name" value="BETA-CAROTENE DIOXYGENASE"/>
    <property type="match status" value="1"/>
</dbReference>
<feature type="binding site" evidence="5">
    <location>
        <position position="340"/>
    </location>
    <ligand>
        <name>Fe cation</name>
        <dbReference type="ChEBI" id="CHEBI:24875"/>
        <note>catalytic</note>
    </ligand>
</feature>
<comment type="similarity">
    <text evidence="1">Belongs to the carotenoid oxygenase family.</text>
</comment>
<dbReference type="AlphaFoldDB" id="A0A2I2GNW6"/>
<evidence type="ECO:0000256" key="5">
    <source>
        <dbReference type="PIRSR" id="PIRSR604294-1"/>
    </source>
</evidence>
<dbReference type="VEuPathDB" id="FungiDB:P170DRAFT_452306"/>
<dbReference type="PANTHER" id="PTHR10543:SF24">
    <property type="entry name" value="CAROTENOID ISOMEROOXYGENASE"/>
    <property type="match status" value="1"/>
</dbReference>
<proteinExistence type="inferred from homology"/>
<feature type="binding site" evidence="5">
    <location>
        <position position="225"/>
    </location>
    <ligand>
        <name>Fe cation</name>
        <dbReference type="ChEBI" id="CHEBI:24875"/>
        <note>catalytic</note>
    </ligand>
</feature>
<dbReference type="GeneID" id="36558953"/>
<dbReference type="OrthoDB" id="407010at2759"/>
<protein>
    <submittedName>
        <fullName evidence="6">Dioxygenase</fullName>
    </submittedName>
</protein>
<evidence type="ECO:0000256" key="1">
    <source>
        <dbReference type="ARBA" id="ARBA00006787"/>
    </source>
</evidence>
<evidence type="ECO:0000313" key="6">
    <source>
        <dbReference type="EMBL" id="PLB54566.1"/>
    </source>
</evidence>
<comment type="cofactor">
    <cofactor evidence="5">
        <name>Fe(2+)</name>
        <dbReference type="ChEBI" id="CHEBI:29033"/>
    </cofactor>
    <text evidence="5">Binds 1 Fe(2+) ion per subunit.</text>
</comment>
<dbReference type="InterPro" id="IPR004294">
    <property type="entry name" value="Carotenoid_Oase"/>
</dbReference>
<dbReference type="GO" id="GO:0016121">
    <property type="term" value="P:carotene catabolic process"/>
    <property type="evidence" value="ECO:0007669"/>
    <property type="project" value="TreeGrafter"/>
</dbReference>